<dbReference type="NCBIfam" id="TIGR03363">
    <property type="entry name" value="VI_chp_8"/>
    <property type="match status" value="1"/>
</dbReference>
<dbReference type="InterPro" id="IPR017740">
    <property type="entry name" value="TssA-like"/>
</dbReference>
<protein>
    <submittedName>
        <fullName evidence="3">ImpA family type VI secretion-associated protein</fullName>
    </submittedName>
</protein>
<dbReference type="PATRIC" id="fig|883126.3.peg.5192"/>
<keyword evidence="4" id="KW-1185">Reference proteome</keyword>
<accession>K9D5U3</accession>
<name>K9D5U3_9BURK</name>
<organism evidence="3 4">
    <name type="scientific">Massilia timonae CCUG 45783</name>
    <dbReference type="NCBI Taxonomy" id="883126"/>
    <lineage>
        <taxon>Bacteria</taxon>
        <taxon>Pseudomonadati</taxon>
        <taxon>Pseudomonadota</taxon>
        <taxon>Betaproteobacteria</taxon>
        <taxon>Burkholderiales</taxon>
        <taxon>Oxalobacteraceae</taxon>
        <taxon>Telluria group</taxon>
        <taxon>Massilia</taxon>
    </lineage>
</organism>
<dbReference type="eggNOG" id="COG3515">
    <property type="taxonomic scope" value="Bacteria"/>
</dbReference>
<evidence type="ECO:0000313" key="4">
    <source>
        <dbReference type="Proteomes" id="UP000009874"/>
    </source>
</evidence>
<dbReference type="Proteomes" id="UP000009874">
    <property type="component" value="Unassembled WGS sequence"/>
</dbReference>
<evidence type="ECO:0000259" key="2">
    <source>
        <dbReference type="Pfam" id="PF06812"/>
    </source>
</evidence>
<feature type="region of interest" description="Disordered" evidence="1">
    <location>
        <begin position="301"/>
        <end position="321"/>
    </location>
</feature>
<dbReference type="STRING" id="47229.LO55_4879"/>
<feature type="region of interest" description="Disordered" evidence="1">
    <location>
        <begin position="183"/>
        <end position="203"/>
    </location>
</feature>
<feature type="region of interest" description="Disordered" evidence="1">
    <location>
        <begin position="1"/>
        <end position="20"/>
    </location>
</feature>
<dbReference type="InterPro" id="IPR010657">
    <property type="entry name" value="ImpA_N"/>
</dbReference>
<dbReference type="PANTHER" id="PTHR37951">
    <property type="entry name" value="CYTOPLASMIC PROTEIN-RELATED"/>
    <property type="match status" value="1"/>
</dbReference>
<dbReference type="EMBL" id="AGZI01000065">
    <property type="protein sequence ID" value="EKU79653.1"/>
    <property type="molecule type" value="Genomic_DNA"/>
</dbReference>
<dbReference type="HOGENOM" id="CLU_684772_0_0_4"/>
<dbReference type="PANTHER" id="PTHR37951:SF1">
    <property type="entry name" value="TYPE VI SECRETION SYSTEM COMPONENT TSSA1"/>
    <property type="match status" value="1"/>
</dbReference>
<dbReference type="RefSeq" id="WP_005671409.1">
    <property type="nucleotide sequence ID" value="NZ_JH992927.1"/>
</dbReference>
<evidence type="ECO:0000256" key="1">
    <source>
        <dbReference type="SAM" id="MobiDB-lite"/>
    </source>
</evidence>
<sequence length="402" mass="43249">MTDMNVTQPSPPLSAEHRSELESLLHPIREDLPTGPPIRFDPIFDRLREARREDDPSLPMGVWEQPLKRADWAQTEALCKMTLSGYAKDLQIAAWLTEAWTRQHGFEGLLRGLLLVEGLLVRFWETVHPQVDEDGDPGLRAAPLEWMNNSLATTIRIHVPVLGQSGAQLGRFSLADWERMASDASSPAAQQRARRAADESGQPLQTRADVIDHVKSHRGADAERSLQQVRHCMVAVLSIASVTQARLGEDAPDMSRLSDTLRAVERVLLQLGATGEPGIVAQDATQAQLGAVAGKTLHEEAMPGDAAQTSDTSRGEASPPDAAELLGRRIDAICKAAGIHAPGNAERLMAMQIGLLHDQNTILQGATKSAAGQGRSQAGADAVCDDFTALVGAVLSGAVPTR</sequence>
<gene>
    <name evidence="3" type="ORF">HMPREF9710_05135</name>
</gene>
<evidence type="ECO:0000313" key="3">
    <source>
        <dbReference type="EMBL" id="EKU79653.1"/>
    </source>
</evidence>
<dbReference type="OrthoDB" id="9771118at2"/>
<comment type="caution">
    <text evidence="3">The sequence shown here is derived from an EMBL/GenBank/DDBJ whole genome shotgun (WGS) entry which is preliminary data.</text>
</comment>
<dbReference type="Pfam" id="PF06812">
    <property type="entry name" value="ImpA_N"/>
    <property type="match status" value="1"/>
</dbReference>
<reference evidence="3 4" key="1">
    <citation type="submission" date="2012-09" db="EMBL/GenBank/DDBJ databases">
        <title>The Genome Sequence of Massilia timonae CCUG 45783.</title>
        <authorList>
            <consortium name="The Broad Institute Genome Sequencing Platform"/>
            <person name="Earl A."/>
            <person name="Ward D."/>
            <person name="Feldgarden M."/>
            <person name="Gevers D."/>
            <person name="Huys G."/>
            <person name="Walker B."/>
            <person name="Young S.K."/>
            <person name="Zeng Q."/>
            <person name="Gargeya S."/>
            <person name="Fitzgerald M."/>
            <person name="Haas B."/>
            <person name="Abouelleil A."/>
            <person name="Alvarado L."/>
            <person name="Arachchi H.M."/>
            <person name="Berlin A.M."/>
            <person name="Chapman S.B."/>
            <person name="Goldberg J."/>
            <person name="Griggs A."/>
            <person name="Gujja S."/>
            <person name="Hansen M."/>
            <person name="Howarth C."/>
            <person name="Imamovic A."/>
            <person name="Larimer J."/>
            <person name="McCowen C."/>
            <person name="Montmayeur A."/>
            <person name="Murphy C."/>
            <person name="Neiman D."/>
            <person name="Pearson M."/>
            <person name="Priest M."/>
            <person name="Roberts A."/>
            <person name="Saif S."/>
            <person name="Shea T."/>
            <person name="Sisk P."/>
            <person name="Sykes S."/>
            <person name="Wortman J."/>
            <person name="Nusbaum C."/>
            <person name="Birren B."/>
        </authorList>
    </citation>
    <scope>NUCLEOTIDE SEQUENCE [LARGE SCALE GENOMIC DNA]</scope>
    <source>
        <strain evidence="3 4">CCUG 45783</strain>
    </source>
</reference>
<proteinExistence type="predicted"/>
<dbReference type="AlphaFoldDB" id="K9D5U3"/>
<feature type="domain" description="ImpA N-terminal" evidence="2">
    <location>
        <begin position="25"/>
        <end position="148"/>
    </location>
</feature>